<gene>
    <name evidence="6" type="primary">LOC114334358</name>
</gene>
<comment type="similarity">
    <text evidence="2 4">Belongs to the AB hydrolase superfamily. Lipase family.</text>
</comment>
<keyword evidence="3" id="KW-0964">Secreted</keyword>
<dbReference type="PRINTS" id="PR00821">
    <property type="entry name" value="TAGLIPASE"/>
</dbReference>
<reference evidence="6" key="1">
    <citation type="submission" date="2025-08" db="UniProtKB">
        <authorList>
            <consortium name="RefSeq"/>
        </authorList>
    </citation>
    <scope>IDENTIFICATION</scope>
    <source>
        <tissue evidence="6">Whole insect</tissue>
    </source>
</reference>
<proteinExistence type="inferred from homology"/>
<sequence length="346" mass="38448">MNIIGEFQISVTVILVIGMAWTAKYNRHHLQEIYSEFDTEFLLYLANSGFGYYTDQKPEERNTSIIDEAEIGPLLDCSGLMTFTLFTRDTPGGWLVDDPDKLPNYLKKTEIKFVIHGWLSRGTAETCVEIKNAFLEKYDINVFVVDWSSIADNILYSVPAQGAPCIGEEYAKFINDLIEKFNVNPKDIHLIGHSLGAHVSGFAGRKVNKKISRITGLDPAAVGFQIMHINKNDADFVDIIHTAAGLVAVLEPIGHADFYPNGGTIPQPGCGILSVLNSCSHSRSWQLFAFSIKLDQQFIAHKCETLDDVFLSNCKGELSPMGYPTPPTARGIFYVKTSSVEPYIEP</sequence>
<dbReference type="GO" id="GO:0016042">
    <property type="term" value="P:lipid catabolic process"/>
    <property type="evidence" value="ECO:0007669"/>
    <property type="project" value="TreeGrafter"/>
</dbReference>
<evidence type="ECO:0000256" key="3">
    <source>
        <dbReference type="ARBA" id="ARBA00022525"/>
    </source>
</evidence>
<dbReference type="GO" id="GO:0016298">
    <property type="term" value="F:lipase activity"/>
    <property type="evidence" value="ECO:0007669"/>
    <property type="project" value="InterPro"/>
</dbReference>
<dbReference type="Pfam" id="PF00151">
    <property type="entry name" value="Lipase"/>
    <property type="match status" value="1"/>
</dbReference>
<dbReference type="InParanoid" id="A0A6P7FUQ8"/>
<dbReference type="OrthoDB" id="199913at2759"/>
<protein>
    <submittedName>
        <fullName evidence="6">Phospholipase A1-like isoform X1</fullName>
    </submittedName>
</protein>
<name>A0A6P7FUQ8_DIAVI</name>
<evidence type="ECO:0000313" key="6">
    <source>
        <dbReference type="RefSeq" id="XP_028140194.1"/>
    </source>
</evidence>
<dbReference type="CDD" id="cd00707">
    <property type="entry name" value="Pancreat_lipase_like"/>
    <property type="match status" value="1"/>
</dbReference>
<dbReference type="SUPFAM" id="SSF53474">
    <property type="entry name" value="alpha/beta-Hydrolases"/>
    <property type="match status" value="1"/>
</dbReference>
<evidence type="ECO:0000256" key="4">
    <source>
        <dbReference type="RuleBase" id="RU004262"/>
    </source>
</evidence>
<dbReference type="PANTHER" id="PTHR11610:SF173">
    <property type="entry name" value="LIPASE DOMAIN-CONTAINING PROTEIN-RELATED"/>
    <property type="match status" value="1"/>
</dbReference>
<organism evidence="6">
    <name type="scientific">Diabrotica virgifera virgifera</name>
    <name type="common">western corn rootworm</name>
    <dbReference type="NCBI Taxonomy" id="50390"/>
    <lineage>
        <taxon>Eukaryota</taxon>
        <taxon>Metazoa</taxon>
        <taxon>Ecdysozoa</taxon>
        <taxon>Arthropoda</taxon>
        <taxon>Hexapoda</taxon>
        <taxon>Insecta</taxon>
        <taxon>Pterygota</taxon>
        <taxon>Neoptera</taxon>
        <taxon>Endopterygota</taxon>
        <taxon>Coleoptera</taxon>
        <taxon>Polyphaga</taxon>
        <taxon>Cucujiformia</taxon>
        <taxon>Chrysomeloidea</taxon>
        <taxon>Chrysomelidae</taxon>
        <taxon>Galerucinae</taxon>
        <taxon>Diabroticina</taxon>
        <taxon>Diabroticites</taxon>
        <taxon>Diabrotica</taxon>
    </lineage>
</organism>
<accession>A0A6P7FUQ8</accession>
<evidence type="ECO:0000256" key="1">
    <source>
        <dbReference type="ARBA" id="ARBA00004613"/>
    </source>
</evidence>
<dbReference type="RefSeq" id="XP_028140194.1">
    <property type="nucleotide sequence ID" value="XM_028284393.1"/>
</dbReference>
<dbReference type="GO" id="GO:0017171">
    <property type="term" value="F:serine hydrolase activity"/>
    <property type="evidence" value="ECO:0007669"/>
    <property type="project" value="TreeGrafter"/>
</dbReference>
<dbReference type="InterPro" id="IPR033906">
    <property type="entry name" value="Lipase_N"/>
</dbReference>
<dbReference type="GO" id="GO:0005615">
    <property type="term" value="C:extracellular space"/>
    <property type="evidence" value="ECO:0007669"/>
    <property type="project" value="TreeGrafter"/>
</dbReference>
<dbReference type="InterPro" id="IPR000734">
    <property type="entry name" value="TAG_lipase"/>
</dbReference>
<feature type="domain" description="Lipase" evidence="5">
    <location>
        <begin position="81"/>
        <end position="314"/>
    </location>
</feature>
<dbReference type="Gene3D" id="3.40.50.1820">
    <property type="entry name" value="alpha/beta hydrolase"/>
    <property type="match status" value="1"/>
</dbReference>
<dbReference type="AlphaFoldDB" id="A0A6P7FUQ8"/>
<dbReference type="PANTHER" id="PTHR11610">
    <property type="entry name" value="LIPASE"/>
    <property type="match status" value="1"/>
</dbReference>
<evidence type="ECO:0000256" key="2">
    <source>
        <dbReference type="ARBA" id="ARBA00010701"/>
    </source>
</evidence>
<dbReference type="InterPro" id="IPR013818">
    <property type="entry name" value="Lipase"/>
</dbReference>
<evidence type="ECO:0000259" key="5">
    <source>
        <dbReference type="Pfam" id="PF00151"/>
    </source>
</evidence>
<comment type="subcellular location">
    <subcellularLocation>
        <location evidence="1">Secreted</location>
    </subcellularLocation>
</comment>
<dbReference type="InterPro" id="IPR029058">
    <property type="entry name" value="AB_hydrolase_fold"/>
</dbReference>
<dbReference type="FunCoup" id="A0A6P7FUQ8">
    <property type="interactions" value="11"/>
</dbReference>